<evidence type="ECO:0000313" key="1">
    <source>
        <dbReference type="EMBL" id="MDV5822913.1"/>
    </source>
</evidence>
<organism evidence="1 2">
    <name type="scientific">Sphingobium naphthae</name>
    <dbReference type="NCBI Taxonomy" id="1886786"/>
    <lineage>
        <taxon>Bacteria</taxon>
        <taxon>Pseudomonadati</taxon>
        <taxon>Pseudomonadota</taxon>
        <taxon>Alphaproteobacteria</taxon>
        <taxon>Sphingomonadales</taxon>
        <taxon>Sphingomonadaceae</taxon>
        <taxon>Sphingobium</taxon>
    </lineage>
</organism>
<comment type="caution">
    <text evidence="1">The sequence shown here is derived from an EMBL/GenBank/DDBJ whole genome shotgun (WGS) entry which is preliminary data.</text>
</comment>
<evidence type="ECO:0000313" key="2">
    <source>
        <dbReference type="Proteomes" id="UP001185984"/>
    </source>
</evidence>
<accession>A0ABU3ZTX3</accession>
<protein>
    <submittedName>
        <fullName evidence="1">Uncharacterized protein</fullName>
    </submittedName>
</protein>
<proteinExistence type="predicted"/>
<dbReference type="Proteomes" id="UP001185984">
    <property type="component" value="Unassembled WGS sequence"/>
</dbReference>
<dbReference type="EMBL" id="JAPTHD010000001">
    <property type="protein sequence ID" value="MDV5822913.1"/>
    <property type="molecule type" value="Genomic_DNA"/>
</dbReference>
<gene>
    <name evidence="1" type="ORF">O0R41_04795</name>
</gene>
<dbReference type="RefSeq" id="WP_317515984.1">
    <property type="nucleotide sequence ID" value="NZ_JAPTHD010000001.1"/>
</dbReference>
<name>A0ABU3ZTX3_9SPHN</name>
<sequence>MKFGGDLDPTARVTIVMGKYGPAHAIKQHDGRYVVCPRKAALCKLCAEQGVPQIEPDPFDVACDALRANMHKRWAESHRHPAELKDGEVWQGRGLHIVALGDDDPADRTVLLSFGDNDEATASISAIVHVHNEMIGRPD</sequence>
<reference evidence="2" key="1">
    <citation type="journal article" date="2022" name="J Environ Chem Eng">
        <title>Biodegradation of petroleum oil using a constructed nonpathogenic and heavy metal-tolerant bacterial consortium isolated from marine sponges.</title>
        <authorList>
            <person name="Dechsakulwatana C."/>
            <person name="Rungsihiranrut A."/>
            <person name="Muangchinda C."/>
            <person name="Ningthoujam R."/>
            <person name="Klankeo P."/>
            <person name="Pinyakong O."/>
        </authorList>
    </citation>
    <scope>NUCLEOTIDE SEQUENCE [LARGE SCALE GENOMIC DNA]</scope>
    <source>
        <strain evidence="2">MO2-4</strain>
    </source>
</reference>
<keyword evidence="2" id="KW-1185">Reference proteome</keyword>